<evidence type="ECO:0000313" key="2">
    <source>
        <dbReference type="EMBL" id="SOQ40604.1"/>
    </source>
</evidence>
<gene>
    <name evidence="2" type="ORF">SFRICE_005913</name>
</gene>
<keyword evidence="1" id="KW-0812">Transmembrane</keyword>
<keyword evidence="1" id="KW-0472">Membrane</keyword>
<evidence type="ECO:0000256" key="1">
    <source>
        <dbReference type="SAM" id="Phobius"/>
    </source>
</evidence>
<keyword evidence="1" id="KW-1133">Transmembrane helix</keyword>
<feature type="transmembrane region" description="Helical" evidence="1">
    <location>
        <begin position="29"/>
        <end position="52"/>
    </location>
</feature>
<protein>
    <submittedName>
        <fullName evidence="2">SFRICE_005913</fullName>
    </submittedName>
</protein>
<dbReference type="AlphaFoldDB" id="A0A2H1VK32"/>
<accession>A0A2H1VK32</accession>
<name>A0A2H1VK32_SPOFR</name>
<sequence length="70" mass="8023">MDVLTEELRLTQLTALFWTARLKRCLGNWVAVGFPHGTTLCVILKLLFWVLVSRVMGVAYHEELLLPILI</sequence>
<organism evidence="2">
    <name type="scientific">Spodoptera frugiperda</name>
    <name type="common">Fall armyworm</name>
    <dbReference type="NCBI Taxonomy" id="7108"/>
    <lineage>
        <taxon>Eukaryota</taxon>
        <taxon>Metazoa</taxon>
        <taxon>Ecdysozoa</taxon>
        <taxon>Arthropoda</taxon>
        <taxon>Hexapoda</taxon>
        <taxon>Insecta</taxon>
        <taxon>Pterygota</taxon>
        <taxon>Neoptera</taxon>
        <taxon>Endopterygota</taxon>
        <taxon>Lepidoptera</taxon>
        <taxon>Glossata</taxon>
        <taxon>Ditrysia</taxon>
        <taxon>Noctuoidea</taxon>
        <taxon>Noctuidae</taxon>
        <taxon>Amphipyrinae</taxon>
        <taxon>Spodoptera</taxon>
    </lineage>
</organism>
<reference evidence="2" key="1">
    <citation type="submission" date="2016-07" db="EMBL/GenBank/DDBJ databases">
        <authorList>
            <person name="Bretaudeau A."/>
        </authorList>
    </citation>
    <scope>NUCLEOTIDE SEQUENCE</scope>
    <source>
        <strain evidence="2">Rice</strain>
        <tissue evidence="2">Whole body</tissue>
    </source>
</reference>
<proteinExistence type="predicted"/>
<dbReference type="EMBL" id="ODYU01002734">
    <property type="protein sequence ID" value="SOQ40604.1"/>
    <property type="molecule type" value="Genomic_DNA"/>
</dbReference>